<dbReference type="InterPro" id="IPR027777">
    <property type="entry name" value="DCTN6"/>
</dbReference>
<dbReference type="SUPFAM" id="SSF51161">
    <property type="entry name" value="Trimeric LpxA-like enzymes"/>
    <property type="match status" value="1"/>
</dbReference>
<evidence type="ECO:0000256" key="6">
    <source>
        <dbReference type="ARBA" id="ARBA00034687"/>
    </source>
</evidence>
<evidence type="ECO:0000256" key="5">
    <source>
        <dbReference type="ARBA" id="ARBA00023212"/>
    </source>
</evidence>
<dbReference type="EMBL" id="CAJMWV010006074">
    <property type="protein sequence ID" value="CAE6518434.1"/>
    <property type="molecule type" value="Genomic_DNA"/>
</dbReference>
<organism evidence="8 9">
    <name type="scientific">Rhizoctonia solani</name>
    <dbReference type="NCBI Taxonomy" id="456999"/>
    <lineage>
        <taxon>Eukaryota</taxon>
        <taxon>Fungi</taxon>
        <taxon>Dikarya</taxon>
        <taxon>Basidiomycota</taxon>
        <taxon>Agaricomycotina</taxon>
        <taxon>Agaricomycetes</taxon>
        <taxon>Cantharellales</taxon>
        <taxon>Ceratobasidiaceae</taxon>
        <taxon>Rhizoctonia</taxon>
    </lineage>
</organism>
<evidence type="ECO:0000256" key="7">
    <source>
        <dbReference type="SAM" id="Phobius"/>
    </source>
</evidence>
<keyword evidence="5" id="KW-0206">Cytoskeleton</keyword>
<dbReference type="Proteomes" id="UP000663831">
    <property type="component" value="Unassembled WGS sequence"/>
</dbReference>
<comment type="function">
    <text evidence="6">Part of the dynactin complex that activates the molecular motor dynein for ultra-processive transport along microtubules.</text>
</comment>
<dbReference type="PANTHER" id="PTHR13072">
    <property type="entry name" value="DYNACTIN 6"/>
    <property type="match status" value="1"/>
</dbReference>
<reference evidence="8" key="1">
    <citation type="submission" date="2021-01" db="EMBL/GenBank/DDBJ databases">
        <authorList>
            <person name="Kaushik A."/>
        </authorList>
    </citation>
    <scope>NUCLEOTIDE SEQUENCE</scope>
    <source>
        <strain evidence="8">AG3-1AP</strain>
    </source>
</reference>
<evidence type="ECO:0000313" key="8">
    <source>
        <dbReference type="EMBL" id="CAE6518434.1"/>
    </source>
</evidence>
<comment type="caution">
    <text evidence="8">The sequence shown here is derived from an EMBL/GenBank/DDBJ whole genome shotgun (WGS) entry which is preliminary data.</text>
</comment>
<name>A0A8H3D9A3_9AGAM</name>
<evidence type="ECO:0000313" key="9">
    <source>
        <dbReference type="Proteomes" id="UP000663831"/>
    </source>
</evidence>
<evidence type="ECO:0000256" key="2">
    <source>
        <dbReference type="ARBA" id="ARBA00007719"/>
    </source>
</evidence>
<dbReference type="Gene3D" id="2.160.10.10">
    <property type="entry name" value="Hexapeptide repeat proteins"/>
    <property type="match status" value="1"/>
</dbReference>
<keyword evidence="7" id="KW-1133">Transmembrane helix</keyword>
<sequence>MAPIKDKYTIHSKAVVCLDADLKGDVTIGSGMSNLASLKYGLNALLCGSVGTVVHPKATIFAMAGPIIIGAGCIIEEAVIIVNRRKEVMRIGDSNLLEIGCRVESPSIGDMNTIGARSRIHHTVRLRNYCVIGAGCMVVPSEDEVLEDFTVIYGPTAERRTWSGRGKIQEADLRQKHVEYLREMLPKFNRLRRTDNA</sequence>
<keyword evidence="4" id="KW-0963">Cytoplasm</keyword>
<keyword evidence="7" id="KW-0472">Membrane</keyword>
<dbReference type="CDD" id="cd04646">
    <property type="entry name" value="LbH_Dynactin_6"/>
    <property type="match status" value="1"/>
</dbReference>
<evidence type="ECO:0000256" key="1">
    <source>
        <dbReference type="ARBA" id="ARBA00004245"/>
    </source>
</evidence>
<gene>
    <name evidence="8" type="ORF">RDB_LOCUS140733</name>
</gene>
<evidence type="ECO:0000256" key="3">
    <source>
        <dbReference type="ARBA" id="ARBA00016573"/>
    </source>
</evidence>
<evidence type="ECO:0000256" key="4">
    <source>
        <dbReference type="ARBA" id="ARBA00022490"/>
    </source>
</evidence>
<dbReference type="AlphaFoldDB" id="A0A8H3D9A3"/>
<keyword evidence="7" id="KW-0812">Transmembrane</keyword>
<dbReference type="GO" id="GO:0007052">
    <property type="term" value="P:mitotic spindle organization"/>
    <property type="evidence" value="ECO:0007669"/>
    <property type="project" value="TreeGrafter"/>
</dbReference>
<dbReference type="GO" id="GO:0005869">
    <property type="term" value="C:dynactin complex"/>
    <property type="evidence" value="ECO:0007669"/>
    <property type="project" value="InterPro"/>
</dbReference>
<comment type="subcellular location">
    <subcellularLocation>
        <location evidence="1">Cytoplasm</location>
        <location evidence="1">Cytoskeleton</location>
    </subcellularLocation>
</comment>
<dbReference type="GO" id="GO:0070840">
    <property type="term" value="F:dynein complex binding"/>
    <property type="evidence" value="ECO:0007669"/>
    <property type="project" value="TreeGrafter"/>
</dbReference>
<feature type="transmembrane region" description="Helical" evidence="7">
    <location>
        <begin position="60"/>
        <end position="82"/>
    </location>
</feature>
<protein>
    <recommendedName>
        <fullName evidence="3">Dynactin subunit 6</fullName>
    </recommendedName>
</protein>
<comment type="similarity">
    <text evidence="2">Belongs to the dynactin subunits 5/6 family. Dynactin subunit 6 subfamily.</text>
</comment>
<proteinExistence type="inferred from homology"/>
<accession>A0A8H3D9A3</accession>
<dbReference type="PANTHER" id="PTHR13072:SF0">
    <property type="entry name" value="DYNACTIN SUBUNIT 6"/>
    <property type="match status" value="1"/>
</dbReference>
<dbReference type="InterPro" id="IPR011004">
    <property type="entry name" value="Trimer_LpxA-like_sf"/>
</dbReference>